<sequence>MQRLQLDELPGVEGFDTPLARQCHSYEKRMVLLATLLTAVATADEEACTRFVASADVRDPDQRLTYLECILSFASTLGLYEPCLEALALLVSGPLSGTAVLISEKIRDSLAANLGEVLKGVDVIVVTELPDDIKVQDIPNVRCKKLVDNSPMDWEQLRSMPVMARGSFQQAYKLKTAWMLMEHFEHLRGESYKYTV</sequence>
<accession>A0A1Q9C622</accession>
<name>A0A1Q9C622_SYMMI</name>
<evidence type="ECO:0000313" key="1">
    <source>
        <dbReference type="EMBL" id="OLP78371.1"/>
    </source>
</evidence>
<dbReference type="OrthoDB" id="443039at2759"/>
<dbReference type="AlphaFoldDB" id="A0A1Q9C622"/>
<dbReference type="Proteomes" id="UP000186817">
    <property type="component" value="Unassembled WGS sequence"/>
</dbReference>
<dbReference type="EMBL" id="LSRX01001621">
    <property type="protein sequence ID" value="OLP78371.1"/>
    <property type="molecule type" value="Genomic_DNA"/>
</dbReference>
<keyword evidence="2" id="KW-1185">Reference proteome</keyword>
<evidence type="ECO:0000313" key="2">
    <source>
        <dbReference type="Proteomes" id="UP000186817"/>
    </source>
</evidence>
<protein>
    <submittedName>
        <fullName evidence="1">Uncharacterized protein</fullName>
    </submittedName>
</protein>
<reference evidence="1 2" key="1">
    <citation type="submission" date="2016-02" db="EMBL/GenBank/DDBJ databases">
        <title>Genome analysis of coral dinoflagellate symbionts highlights evolutionary adaptations to a symbiotic lifestyle.</title>
        <authorList>
            <person name="Aranda M."/>
            <person name="Li Y."/>
            <person name="Liew Y.J."/>
            <person name="Baumgarten S."/>
            <person name="Simakov O."/>
            <person name="Wilson M."/>
            <person name="Piel J."/>
            <person name="Ashoor H."/>
            <person name="Bougouffa S."/>
            <person name="Bajic V.B."/>
            <person name="Ryu T."/>
            <person name="Ravasi T."/>
            <person name="Bayer T."/>
            <person name="Micklem G."/>
            <person name="Kim H."/>
            <person name="Bhak J."/>
            <person name="Lajeunesse T.C."/>
            <person name="Voolstra C.R."/>
        </authorList>
    </citation>
    <scope>NUCLEOTIDE SEQUENCE [LARGE SCALE GENOMIC DNA]</scope>
    <source>
        <strain evidence="1 2">CCMP2467</strain>
    </source>
</reference>
<proteinExistence type="predicted"/>
<organism evidence="1 2">
    <name type="scientific">Symbiodinium microadriaticum</name>
    <name type="common">Dinoflagellate</name>
    <name type="synonym">Zooxanthella microadriatica</name>
    <dbReference type="NCBI Taxonomy" id="2951"/>
    <lineage>
        <taxon>Eukaryota</taxon>
        <taxon>Sar</taxon>
        <taxon>Alveolata</taxon>
        <taxon>Dinophyceae</taxon>
        <taxon>Suessiales</taxon>
        <taxon>Symbiodiniaceae</taxon>
        <taxon>Symbiodinium</taxon>
    </lineage>
</organism>
<gene>
    <name evidence="1" type="ORF">AK812_SmicGene41459</name>
</gene>
<comment type="caution">
    <text evidence="1">The sequence shown here is derived from an EMBL/GenBank/DDBJ whole genome shotgun (WGS) entry which is preliminary data.</text>
</comment>